<keyword evidence="1" id="KW-0472">Membrane</keyword>
<dbReference type="EMBL" id="GGEC01043704">
    <property type="protein sequence ID" value="MBX24188.1"/>
    <property type="molecule type" value="Transcribed_RNA"/>
</dbReference>
<accession>A0A2P2M1V4</accession>
<evidence type="ECO:0000256" key="1">
    <source>
        <dbReference type="SAM" id="Phobius"/>
    </source>
</evidence>
<organism evidence="2">
    <name type="scientific">Rhizophora mucronata</name>
    <name type="common">Asiatic mangrove</name>
    <dbReference type="NCBI Taxonomy" id="61149"/>
    <lineage>
        <taxon>Eukaryota</taxon>
        <taxon>Viridiplantae</taxon>
        <taxon>Streptophyta</taxon>
        <taxon>Embryophyta</taxon>
        <taxon>Tracheophyta</taxon>
        <taxon>Spermatophyta</taxon>
        <taxon>Magnoliopsida</taxon>
        <taxon>eudicotyledons</taxon>
        <taxon>Gunneridae</taxon>
        <taxon>Pentapetalae</taxon>
        <taxon>rosids</taxon>
        <taxon>fabids</taxon>
        <taxon>Malpighiales</taxon>
        <taxon>Rhizophoraceae</taxon>
        <taxon>Rhizophora</taxon>
    </lineage>
</organism>
<dbReference type="AlphaFoldDB" id="A0A2P2M1V4"/>
<proteinExistence type="predicted"/>
<keyword evidence="1" id="KW-1133">Transmembrane helix</keyword>
<feature type="transmembrane region" description="Helical" evidence="1">
    <location>
        <begin position="53"/>
        <end position="75"/>
    </location>
</feature>
<evidence type="ECO:0000313" key="2">
    <source>
        <dbReference type="EMBL" id="MBX24188.1"/>
    </source>
</evidence>
<keyword evidence="1" id="KW-0812">Transmembrane</keyword>
<sequence>MVVEVLERSTPVPLPHPGFCLFDKFSLSSSSIFDFIERAIFPTSSTSFSIRCLIAFMAGALVTAFDSSCAFWSFLRSLSSFSFCLSIS</sequence>
<protein>
    <submittedName>
        <fullName evidence="2">Uncharacterized protein</fullName>
    </submittedName>
</protein>
<reference evidence="2" key="1">
    <citation type="submission" date="2018-02" db="EMBL/GenBank/DDBJ databases">
        <title>Rhizophora mucronata_Transcriptome.</title>
        <authorList>
            <person name="Meera S.P."/>
            <person name="Sreeshan A."/>
            <person name="Augustine A."/>
        </authorList>
    </citation>
    <scope>NUCLEOTIDE SEQUENCE</scope>
    <source>
        <tissue evidence="2">Leaf</tissue>
    </source>
</reference>
<name>A0A2P2M1V4_RHIMU</name>